<accession>A0A8J5N803</accession>
<evidence type="ECO:0000313" key="3">
    <source>
        <dbReference type="Proteomes" id="UP000747542"/>
    </source>
</evidence>
<dbReference type="SMART" id="SM01276">
    <property type="entry name" value="M60-like"/>
    <property type="match status" value="1"/>
</dbReference>
<evidence type="ECO:0000259" key="1">
    <source>
        <dbReference type="PROSITE" id="PS51723"/>
    </source>
</evidence>
<dbReference type="PROSITE" id="PS51723">
    <property type="entry name" value="PEPTIDASE_M60"/>
    <property type="match status" value="1"/>
</dbReference>
<dbReference type="Pfam" id="PF13402">
    <property type="entry name" value="Peptidase_M60"/>
    <property type="match status" value="1"/>
</dbReference>
<dbReference type="SMART" id="SM00458">
    <property type="entry name" value="RICIN"/>
    <property type="match status" value="2"/>
</dbReference>
<organism evidence="2 3">
    <name type="scientific">Homarus americanus</name>
    <name type="common">American lobster</name>
    <dbReference type="NCBI Taxonomy" id="6706"/>
    <lineage>
        <taxon>Eukaryota</taxon>
        <taxon>Metazoa</taxon>
        <taxon>Ecdysozoa</taxon>
        <taxon>Arthropoda</taxon>
        <taxon>Crustacea</taxon>
        <taxon>Multicrustacea</taxon>
        <taxon>Malacostraca</taxon>
        <taxon>Eumalacostraca</taxon>
        <taxon>Eucarida</taxon>
        <taxon>Decapoda</taxon>
        <taxon>Pleocyemata</taxon>
        <taxon>Astacidea</taxon>
        <taxon>Nephropoidea</taxon>
        <taxon>Nephropidae</taxon>
        <taxon>Homarus</taxon>
    </lineage>
</organism>
<dbReference type="AlphaFoldDB" id="A0A8J5N803"/>
<evidence type="ECO:0000313" key="2">
    <source>
        <dbReference type="EMBL" id="KAG7174699.1"/>
    </source>
</evidence>
<dbReference type="PANTHER" id="PTHR15730:SF5">
    <property type="entry name" value="SI:CH211-210B2.2-RELATED"/>
    <property type="match status" value="1"/>
</dbReference>
<feature type="domain" description="Peptidase M60" evidence="1">
    <location>
        <begin position="380"/>
        <end position="679"/>
    </location>
</feature>
<dbReference type="OrthoDB" id="10260387at2759"/>
<dbReference type="PROSITE" id="PS50231">
    <property type="entry name" value="RICIN_B_LECTIN"/>
    <property type="match status" value="1"/>
</dbReference>
<dbReference type="InterPro" id="IPR000772">
    <property type="entry name" value="Ricin_B_lectin"/>
</dbReference>
<dbReference type="Pfam" id="PF17291">
    <property type="entry name" value="M60-like_N"/>
    <property type="match status" value="1"/>
</dbReference>
<keyword evidence="3" id="KW-1185">Reference proteome</keyword>
<reference evidence="2" key="1">
    <citation type="journal article" date="2021" name="Sci. Adv.">
        <title>The American lobster genome reveals insights on longevity, neural, and immune adaptations.</title>
        <authorList>
            <person name="Polinski J.M."/>
            <person name="Zimin A.V."/>
            <person name="Clark K.F."/>
            <person name="Kohn A.B."/>
            <person name="Sadowski N."/>
            <person name="Timp W."/>
            <person name="Ptitsyn A."/>
            <person name="Khanna P."/>
            <person name="Romanova D.Y."/>
            <person name="Williams P."/>
            <person name="Greenwood S.J."/>
            <person name="Moroz L.L."/>
            <person name="Walt D.R."/>
            <person name="Bodnar A.G."/>
        </authorList>
    </citation>
    <scope>NUCLEOTIDE SEQUENCE</scope>
    <source>
        <strain evidence="2">GMGI-L3</strain>
    </source>
</reference>
<protein>
    <submittedName>
        <fullName evidence="2">TRPM8 channel-associated factor-like</fullName>
    </submittedName>
</protein>
<dbReference type="InterPro" id="IPR035423">
    <property type="entry name" value="M60-like_N"/>
</dbReference>
<dbReference type="InterPro" id="IPR051244">
    <property type="entry name" value="TCAF"/>
</dbReference>
<dbReference type="EMBL" id="JAHLQT010007332">
    <property type="protein sequence ID" value="KAG7174699.1"/>
    <property type="molecule type" value="Genomic_DNA"/>
</dbReference>
<dbReference type="PANTHER" id="PTHR15730">
    <property type="entry name" value="EXPERIMENTAL AUTOIMMUNE PROSTATITIS ANTIGEN 2-RELATED"/>
    <property type="match status" value="1"/>
</dbReference>
<proteinExistence type="predicted"/>
<dbReference type="CDD" id="cd00161">
    <property type="entry name" value="beta-trefoil_Ricin-like"/>
    <property type="match status" value="1"/>
</dbReference>
<dbReference type="InterPro" id="IPR031161">
    <property type="entry name" value="Peptidase_M60_dom"/>
</dbReference>
<gene>
    <name evidence="2" type="primary">tcaf-L</name>
    <name evidence="2" type="ORF">Hamer_G022917</name>
</gene>
<sequence length="766" mass="86861">MLRNESNSGLAEMAGKDEPEYLVNQSSHTCLTVVRGTGPADAVLAMAKCTGRARQQWFVHEGQWQWGSNRSYCLVPDDKGSVGLAPSATSRVVWTLDAADRMVVGSHALDVPWEKPRTRVIMYPKHNYSNQQWWTLSSLKSCLGTTEHNTSHCLPEAIAHVCQHETQCSNDRHPQEAADYLISQSTHTFVTVLSGTGPDDAVVGLAPYEGSKRQQWFVKDGQWQWGGNLSFCLAPDWNSHTIKLASCSSNSHFWSLDSNGVFSFESFVLDVPWEQPRTNIIMYPKHGGENQRWWTLSGLKSASNRKIYPFSAQDHNKYKQEVARGFINKLSPLSEPIPHTRDVEDFPGRVAPTTPRINANIPLDITSLGHRENLRMTLPENWKATDFYVAAGDVFHVILPETLSLERASQITVRVGAQCDCLEPSSANVSGRNFNRFPLVTEEFDVEPGVNSMRCQFGGNLIFMFDEGDHFNITVEVRNVVRAPRYILGQNNALQWQNMKQLDAPFSILETHKVVVVVPTITARNITDPQGLLLRYDDVMSKLEFLSGFDETDPPPRGKQWLVDDVQIKAGSAHAGFPAMFDRYCYDLCCPSTPHDWVTWHELGHNYQQGKWWSYAYGSETTVNLFSLYIQEKLKGEDRLKKENQYMKTAAAVDKGLTFIEADCWQKLVFLMEIKHAFPQSGWEMFRRLNRTTRSLPLNEANTLASRTSHQYDYVYKILSRSVGSDLILHYHRWGLPISQEAQTEIKRLELPMAPADLSGREYCSP</sequence>
<dbReference type="Proteomes" id="UP000747542">
    <property type="component" value="Unassembled WGS sequence"/>
</dbReference>
<name>A0A8J5N803_HOMAM</name>
<comment type="caution">
    <text evidence="2">The sequence shown here is derived from an EMBL/GenBank/DDBJ whole genome shotgun (WGS) entry which is preliminary data.</text>
</comment>
<dbReference type="Pfam" id="PF00652">
    <property type="entry name" value="Ricin_B_lectin"/>
    <property type="match status" value="2"/>
</dbReference>